<keyword evidence="19" id="KW-1185">Reference proteome</keyword>
<evidence type="ECO:0000256" key="12">
    <source>
        <dbReference type="ARBA" id="ARBA00023268"/>
    </source>
</evidence>
<dbReference type="Pfam" id="PF06831">
    <property type="entry name" value="H2TH"/>
    <property type="match status" value="1"/>
</dbReference>
<evidence type="ECO:0000256" key="7">
    <source>
        <dbReference type="ARBA" id="ARBA00022801"/>
    </source>
</evidence>
<dbReference type="GO" id="GO:0140078">
    <property type="term" value="F:class I DNA-(apurinic or apyrimidinic site) endonuclease activity"/>
    <property type="evidence" value="ECO:0007669"/>
    <property type="project" value="UniProtKB-EC"/>
</dbReference>
<dbReference type="PROSITE" id="PS01242">
    <property type="entry name" value="ZF_FPG_1"/>
    <property type="match status" value="1"/>
</dbReference>
<gene>
    <name evidence="15" type="primary">mutM</name>
    <name evidence="15" type="synonym">fpg</name>
    <name evidence="18" type="ORF">SAMN06296036_15010</name>
</gene>
<evidence type="ECO:0000256" key="13">
    <source>
        <dbReference type="ARBA" id="ARBA00023295"/>
    </source>
</evidence>
<comment type="cofactor">
    <cofactor evidence="15">
        <name>Zn(2+)</name>
        <dbReference type="ChEBI" id="CHEBI:29105"/>
    </cofactor>
    <text evidence="15">Binds 1 zinc ion per subunit.</text>
</comment>
<evidence type="ECO:0000313" key="18">
    <source>
        <dbReference type="EMBL" id="SMF83903.1"/>
    </source>
</evidence>
<dbReference type="PANTHER" id="PTHR22993:SF9">
    <property type="entry name" value="FORMAMIDOPYRIMIDINE-DNA GLYCOSYLASE"/>
    <property type="match status" value="1"/>
</dbReference>
<dbReference type="GO" id="GO:0008270">
    <property type="term" value="F:zinc ion binding"/>
    <property type="evidence" value="ECO:0007669"/>
    <property type="project" value="UniProtKB-UniRule"/>
</dbReference>
<comment type="catalytic activity">
    <reaction evidence="14 15">
        <text>2'-deoxyribonucleotide-(2'-deoxyribose 5'-phosphate)-2'-deoxyribonucleotide-DNA = a 3'-end 2'-deoxyribonucleotide-(2,3-dehydro-2,3-deoxyribose 5'-phosphate)-DNA + a 5'-end 5'-phospho-2'-deoxyribonucleoside-DNA + H(+)</text>
        <dbReference type="Rhea" id="RHEA:66592"/>
        <dbReference type="Rhea" id="RHEA-COMP:13180"/>
        <dbReference type="Rhea" id="RHEA-COMP:16897"/>
        <dbReference type="Rhea" id="RHEA-COMP:17067"/>
        <dbReference type="ChEBI" id="CHEBI:15378"/>
        <dbReference type="ChEBI" id="CHEBI:136412"/>
        <dbReference type="ChEBI" id="CHEBI:157695"/>
        <dbReference type="ChEBI" id="CHEBI:167181"/>
        <dbReference type="EC" id="4.2.99.18"/>
    </reaction>
</comment>
<organism evidence="18 19">
    <name type="scientific">Pseudobacteriovorax antillogorgiicola</name>
    <dbReference type="NCBI Taxonomy" id="1513793"/>
    <lineage>
        <taxon>Bacteria</taxon>
        <taxon>Pseudomonadati</taxon>
        <taxon>Bdellovibrionota</taxon>
        <taxon>Oligoflexia</taxon>
        <taxon>Oligoflexales</taxon>
        <taxon>Pseudobacteriovoracaceae</taxon>
        <taxon>Pseudobacteriovorax</taxon>
    </lineage>
</organism>
<proteinExistence type="inferred from homology"/>
<feature type="binding site" evidence="15">
    <location>
        <position position="159"/>
    </location>
    <ligand>
        <name>DNA</name>
        <dbReference type="ChEBI" id="CHEBI:16991"/>
    </ligand>
</feature>
<dbReference type="AlphaFoldDB" id="A0A1Y6CXS9"/>
<keyword evidence="12 15" id="KW-0511">Multifunctional enzyme</keyword>
<evidence type="ECO:0000256" key="2">
    <source>
        <dbReference type="ARBA" id="ARBA00009409"/>
    </source>
</evidence>
<dbReference type="STRING" id="1513793.SAMN06296036_15010"/>
<keyword evidence="11 15" id="KW-0456">Lyase</keyword>
<keyword evidence="5 15" id="KW-0227">DNA damage</keyword>
<feature type="active site" description="Proton donor; for beta-elimination activity" evidence="15">
    <location>
        <position position="59"/>
    </location>
</feature>
<evidence type="ECO:0000256" key="5">
    <source>
        <dbReference type="ARBA" id="ARBA00022763"/>
    </source>
</evidence>
<feature type="binding site" evidence="15">
    <location>
        <position position="92"/>
    </location>
    <ligand>
        <name>DNA</name>
        <dbReference type="ChEBI" id="CHEBI:16991"/>
    </ligand>
</feature>
<evidence type="ECO:0000313" key="19">
    <source>
        <dbReference type="Proteomes" id="UP000192907"/>
    </source>
</evidence>
<accession>A0A1Y6CXS9</accession>
<keyword evidence="8 15" id="KW-0862">Zinc</keyword>
<dbReference type="PANTHER" id="PTHR22993">
    <property type="entry name" value="FORMAMIDOPYRIMIDINE-DNA GLYCOSYLASE"/>
    <property type="match status" value="1"/>
</dbReference>
<protein>
    <recommendedName>
        <fullName evidence="15">Formamidopyrimidine-DNA glycosylase</fullName>
        <shortName evidence="15">Fapy-DNA glycosylase</shortName>
        <ecNumber evidence="15">3.2.2.23</ecNumber>
    </recommendedName>
    <alternativeName>
        <fullName evidence="15">DNA-(apurinic or apyrimidinic site) lyase MutM</fullName>
        <shortName evidence="15">AP lyase MutM</shortName>
        <ecNumber evidence="15">4.2.99.18</ecNumber>
    </alternativeName>
</protein>
<feature type="active site" description="Schiff-base intermediate with DNA" evidence="15">
    <location>
        <position position="2"/>
    </location>
</feature>
<feature type="active site" description="Proton donor" evidence="15">
    <location>
        <position position="3"/>
    </location>
</feature>
<evidence type="ECO:0000256" key="11">
    <source>
        <dbReference type="ARBA" id="ARBA00023239"/>
    </source>
</evidence>
<dbReference type="GO" id="GO:0003684">
    <property type="term" value="F:damaged DNA binding"/>
    <property type="evidence" value="ECO:0007669"/>
    <property type="project" value="InterPro"/>
</dbReference>
<comment type="similarity">
    <text evidence="2 15">Belongs to the FPG family.</text>
</comment>
<dbReference type="SUPFAM" id="SSF81624">
    <property type="entry name" value="N-terminal domain of MutM-like DNA repair proteins"/>
    <property type="match status" value="1"/>
</dbReference>
<keyword evidence="6 15" id="KW-0863">Zinc-finger</keyword>
<keyword evidence="10 15" id="KW-0234">DNA repair</keyword>
<feature type="domain" description="Formamidopyrimidine-DNA glycosylase catalytic" evidence="17">
    <location>
        <begin position="2"/>
        <end position="119"/>
    </location>
</feature>
<dbReference type="InterPro" id="IPR015887">
    <property type="entry name" value="DNA_glyclase_Znf_dom_DNA_BS"/>
</dbReference>
<evidence type="ECO:0000256" key="4">
    <source>
        <dbReference type="ARBA" id="ARBA00022723"/>
    </source>
</evidence>
<evidence type="ECO:0000256" key="10">
    <source>
        <dbReference type="ARBA" id="ARBA00023204"/>
    </source>
</evidence>
<evidence type="ECO:0000256" key="3">
    <source>
        <dbReference type="ARBA" id="ARBA00011245"/>
    </source>
</evidence>
<evidence type="ECO:0000256" key="9">
    <source>
        <dbReference type="ARBA" id="ARBA00023125"/>
    </source>
</evidence>
<evidence type="ECO:0000256" key="1">
    <source>
        <dbReference type="ARBA" id="ARBA00001668"/>
    </source>
</evidence>
<dbReference type="InterPro" id="IPR010663">
    <property type="entry name" value="Znf_FPG/IleRS"/>
</dbReference>
<dbReference type="Pfam" id="PF01149">
    <property type="entry name" value="Fapy_DNA_glyco"/>
    <property type="match status" value="1"/>
</dbReference>
<dbReference type="InterPro" id="IPR010979">
    <property type="entry name" value="Ribosomal_uS13-like_H2TH"/>
</dbReference>
<dbReference type="EC" id="4.2.99.18" evidence="15"/>
<dbReference type="FunFam" id="1.10.8.50:FF:000003">
    <property type="entry name" value="Formamidopyrimidine-DNA glycosylase"/>
    <property type="match status" value="1"/>
</dbReference>
<dbReference type="PROSITE" id="PS51068">
    <property type="entry name" value="FPG_CAT"/>
    <property type="match status" value="1"/>
</dbReference>
<dbReference type="Proteomes" id="UP000192907">
    <property type="component" value="Unassembled WGS sequence"/>
</dbReference>
<dbReference type="HAMAP" id="MF_00103">
    <property type="entry name" value="Fapy_DNA_glycosyl"/>
    <property type="match status" value="1"/>
</dbReference>
<sequence length="278" mass="31400">MPELPEVECLSRAIKSVLEGKRIQDVKFYRKDLRGEIPIQKFRSLLVGQAVTKVHRRSKYMLWDTAQGIGIIHLGMTGNVIYRQTPTPELAHTHAVFTVGDKAGDPSGYLHYVDPRRFGWISCCTHDEFPDHDFFKKLGPEPLSQIDLVDYLWVKSRKKTVAIKNFLMNAHVVVGVGNIYANEALFRAGVRPSRPAGKVSRKEMDRIVPSIRETLREAIKAGGTSFRDFKNADGEPGYFAIKLQVYGRGGQECRSCGNLIKTSRLGNRATYFCTHCQK</sequence>
<dbReference type="OrthoDB" id="5289976at2"/>
<dbReference type="SUPFAM" id="SSF57716">
    <property type="entry name" value="Glucocorticoid receptor-like (DNA-binding domain)"/>
    <property type="match status" value="1"/>
</dbReference>
<dbReference type="Gene3D" id="1.10.8.50">
    <property type="match status" value="1"/>
</dbReference>
<dbReference type="NCBIfam" id="TIGR00577">
    <property type="entry name" value="fpg"/>
    <property type="match status" value="1"/>
</dbReference>
<dbReference type="InterPro" id="IPR000214">
    <property type="entry name" value="Znf_DNA_glyclase/AP_lyase"/>
</dbReference>
<dbReference type="SMART" id="SM00898">
    <property type="entry name" value="Fapy_DNA_glyco"/>
    <property type="match status" value="1"/>
</dbReference>
<comment type="function">
    <text evidence="15">Involved in base excision repair of DNA damaged by oxidation or by mutagenic agents. Acts as DNA glycosylase that recognizes and removes damaged bases. Has a preference for oxidized purines, such as 7,8-dihydro-8-oxoguanine (8-oxoG). Has AP (apurinic/apyrimidinic) lyase activity and introduces nicks in the DNA strand. Cleaves the DNA backbone by beta-delta elimination to generate a single-strand break at the site of the removed base with both 3'- and 5'-phosphates.</text>
</comment>
<evidence type="ECO:0000259" key="16">
    <source>
        <dbReference type="PROSITE" id="PS51066"/>
    </source>
</evidence>
<evidence type="ECO:0000256" key="14">
    <source>
        <dbReference type="ARBA" id="ARBA00044632"/>
    </source>
</evidence>
<dbReference type="InterPro" id="IPR035937">
    <property type="entry name" value="FPG_N"/>
</dbReference>
<dbReference type="InterPro" id="IPR015886">
    <property type="entry name" value="H2TH_FPG"/>
</dbReference>
<dbReference type="CDD" id="cd08966">
    <property type="entry name" value="EcFpg-like_N"/>
    <property type="match status" value="1"/>
</dbReference>
<dbReference type="Gene3D" id="3.20.190.10">
    <property type="entry name" value="MutM-like, N-terminal"/>
    <property type="match status" value="1"/>
</dbReference>
<dbReference type="InterPro" id="IPR020629">
    <property type="entry name" value="FPG_Glyclase"/>
</dbReference>
<dbReference type="Pfam" id="PF06827">
    <property type="entry name" value="zf-FPG_IleRS"/>
    <property type="match status" value="1"/>
</dbReference>
<dbReference type="RefSeq" id="WP_132326396.1">
    <property type="nucleotide sequence ID" value="NZ_FWZT01000050.1"/>
</dbReference>
<keyword evidence="9 15" id="KW-0238">DNA-binding</keyword>
<dbReference type="GO" id="GO:0034039">
    <property type="term" value="F:8-oxo-7,8-dihydroguanine DNA N-glycosylase activity"/>
    <property type="evidence" value="ECO:0007669"/>
    <property type="project" value="TreeGrafter"/>
</dbReference>
<keyword evidence="4 15" id="KW-0479">Metal-binding</keyword>
<feature type="binding site" evidence="15">
    <location>
        <position position="116"/>
    </location>
    <ligand>
        <name>DNA</name>
        <dbReference type="ChEBI" id="CHEBI:16991"/>
    </ligand>
</feature>
<feature type="domain" description="FPG-type" evidence="16">
    <location>
        <begin position="244"/>
        <end position="278"/>
    </location>
</feature>
<comment type="catalytic activity">
    <reaction evidence="1 15">
        <text>Hydrolysis of DNA containing ring-opened 7-methylguanine residues, releasing 2,6-diamino-4-hydroxy-5-(N-methyl)formamidopyrimidine.</text>
        <dbReference type="EC" id="3.2.2.23"/>
    </reaction>
</comment>
<comment type="subunit">
    <text evidence="3 15">Monomer.</text>
</comment>
<evidence type="ECO:0000256" key="15">
    <source>
        <dbReference type="HAMAP-Rule" id="MF_00103"/>
    </source>
</evidence>
<reference evidence="19" key="1">
    <citation type="submission" date="2017-04" db="EMBL/GenBank/DDBJ databases">
        <authorList>
            <person name="Varghese N."/>
            <person name="Submissions S."/>
        </authorList>
    </citation>
    <scope>NUCLEOTIDE SEQUENCE [LARGE SCALE GENOMIC DNA]</scope>
    <source>
        <strain evidence="19">RKEM611</strain>
    </source>
</reference>
<dbReference type="EMBL" id="FWZT01000050">
    <property type="protein sequence ID" value="SMF83903.1"/>
    <property type="molecule type" value="Genomic_DNA"/>
</dbReference>
<dbReference type="EC" id="3.2.2.23" evidence="15"/>
<evidence type="ECO:0000256" key="6">
    <source>
        <dbReference type="ARBA" id="ARBA00022771"/>
    </source>
</evidence>
<dbReference type="SMART" id="SM01232">
    <property type="entry name" value="H2TH"/>
    <property type="match status" value="1"/>
</dbReference>
<dbReference type="InterPro" id="IPR012319">
    <property type="entry name" value="FPG_cat"/>
</dbReference>
<keyword evidence="13 15" id="KW-0326">Glycosidase</keyword>
<dbReference type="NCBIfam" id="NF002211">
    <property type="entry name" value="PRK01103.1"/>
    <property type="match status" value="1"/>
</dbReference>
<keyword evidence="7 15" id="KW-0378">Hydrolase</keyword>
<feature type="active site" description="Proton donor; for delta-elimination activity" evidence="15">
    <location>
        <position position="268"/>
    </location>
</feature>
<evidence type="ECO:0000259" key="17">
    <source>
        <dbReference type="PROSITE" id="PS51068"/>
    </source>
</evidence>
<dbReference type="SUPFAM" id="SSF46946">
    <property type="entry name" value="S13-like H2TH domain"/>
    <property type="match status" value="1"/>
</dbReference>
<dbReference type="GO" id="GO:0006284">
    <property type="term" value="P:base-excision repair"/>
    <property type="evidence" value="ECO:0007669"/>
    <property type="project" value="InterPro"/>
</dbReference>
<evidence type="ECO:0000256" key="8">
    <source>
        <dbReference type="ARBA" id="ARBA00022833"/>
    </source>
</evidence>
<name>A0A1Y6CXS9_9BACT</name>
<dbReference type="PROSITE" id="PS51066">
    <property type="entry name" value="ZF_FPG_2"/>
    <property type="match status" value="1"/>
</dbReference>